<protein>
    <submittedName>
        <fullName evidence="2">Uncharacterized protein</fullName>
    </submittedName>
</protein>
<feature type="compositionally biased region" description="Basic residues" evidence="1">
    <location>
        <begin position="153"/>
        <end position="165"/>
    </location>
</feature>
<feature type="compositionally biased region" description="Basic residues" evidence="1">
    <location>
        <begin position="221"/>
        <end position="238"/>
    </location>
</feature>
<proteinExistence type="predicted"/>
<dbReference type="Proteomes" id="UP000274843">
    <property type="component" value="Unassembled WGS sequence"/>
</dbReference>
<evidence type="ECO:0000313" key="2">
    <source>
        <dbReference type="EMBL" id="ROS40490.1"/>
    </source>
</evidence>
<comment type="caution">
    <text evidence="2">The sequence shown here is derived from an EMBL/GenBank/DDBJ whole genome shotgun (WGS) entry which is preliminary data.</text>
</comment>
<name>A0A3N2GW58_9PSEU</name>
<evidence type="ECO:0000313" key="3">
    <source>
        <dbReference type="Proteomes" id="UP000274843"/>
    </source>
</evidence>
<feature type="compositionally biased region" description="Basic residues" evidence="1">
    <location>
        <begin position="94"/>
        <end position="106"/>
    </location>
</feature>
<organism evidence="2 3">
    <name type="scientific">Amycolatopsis thermoflava</name>
    <dbReference type="NCBI Taxonomy" id="84480"/>
    <lineage>
        <taxon>Bacteria</taxon>
        <taxon>Bacillati</taxon>
        <taxon>Actinomycetota</taxon>
        <taxon>Actinomycetes</taxon>
        <taxon>Pseudonocardiales</taxon>
        <taxon>Pseudonocardiaceae</taxon>
        <taxon>Amycolatopsis</taxon>
        <taxon>Amycolatopsis methanolica group</taxon>
    </lineage>
</organism>
<sequence length="329" mass="37770">MGGGRRDGPRRRTVRRGLRRDHRRHRDPPRTLASAPADPAGRLRRDRPALRRHPGRRRALPRRGDHPAAVAADRRAEPRPEYRTAQPSGMAAARRVRAAGRGRRPDRHVVFPHDRSTRTHRHRRFVRRRGRRRDRAGPPRDARAQPGPPGRVVGRRRHRRARHPAHRADRGRAAGRHGPRLRRSGRRRPAGGHRQRLLARLPGAARRRAARLPRPVAAAHGGRRPAARHRTRPAQRRRHPVLDDHLAGEPLLPDRARHRLRGLPQARRGGRRARRPDLPAFRRGRRGRRVRRELRPRRARAVACSPRPNRRCAAPSGWAGGTCRSPRTP</sequence>
<dbReference type="EMBL" id="RKHY01000001">
    <property type="protein sequence ID" value="ROS40490.1"/>
    <property type="molecule type" value="Genomic_DNA"/>
</dbReference>
<evidence type="ECO:0000256" key="1">
    <source>
        <dbReference type="SAM" id="MobiDB-lite"/>
    </source>
</evidence>
<feature type="compositionally biased region" description="Basic residues" evidence="1">
    <location>
        <begin position="173"/>
        <end position="197"/>
    </location>
</feature>
<dbReference type="AlphaFoldDB" id="A0A3N2GW58"/>
<feature type="compositionally biased region" description="Basic residues" evidence="1">
    <location>
        <begin position="118"/>
        <end position="134"/>
    </location>
</feature>
<feature type="region of interest" description="Disordered" evidence="1">
    <location>
        <begin position="264"/>
        <end position="329"/>
    </location>
</feature>
<keyword evidence="3" id="KW-1185">Reference proteome</keyword>
<feature type="compositionally biased region" description="Basic and acidic residues" evidence="1">
    <location>
        <begin position="107"/>
        <end position="117"/>
    </location>
</feature>
<accession>A0A3N2GW58</accession>
<feature type="region of interest" description="Disordered" evidence="1">
    <location>
        <begin position="1"/>
        <end position="238"/>
    </location>
</feature>
<feature type="compositionally biased region" description="Basic residues" evidence="1">
    <location>
        <begin position="50"/>
        <end position="61"/>
    </location>
</feature>
<feature type="compositionally biased region" description="Basic and acidic residues" evidence="1">
    <location>
        <begin position="62"/>
        <end position="82"/>
    </location>
</feature>
<gene>
    <name evidence="2" type="ORF">EDD35_2826</name>
</gene>
<reference evidence="2 3" key="1">
    <citation type="submission" date="2018-11" db="EMBL/GenBank/DDBJ databases">
        <title>Sequencing the genomes of 1000 actinobacteria strains.</title>
        <authorList>
            <person name="Klenk H.-P."/>
        </authorList>
    </citation>
    <scope>NUCLEOTIDE SEQUENCE [LARGE SCALE GENOMIC DNA]</scope>
    <source>
        <strain evidence="2 3">DSM 44348</strain>
    </source>
</reference>
<feature type="compositionally biased region" description="Basic residues" evidence="1">
    <location>
        <begin position="8"/>
        <end position="27"/>
    </location>
</feature>
<feature type="compositionally biased region" description="Low complexity" evidence="1">
    <location>
        <begin position="30"/>
        <end position="40"/>
    </location>
</feature>
<feature type="compositionally biased region" description="Basic residues" evidence="1">
    <location>
        <begin position="282"/>
        <end position="300"/>
    </location>
</feature>